<dbReference type="EMBL" id="LQYW01000009">
    <property type="protein sequence ID" value="KYD32677.1"/>
    <property type="molecule type" value="Genomic_DNA"/>
</dbReference>
<evidence type="ECO:0000313" key="2">
    <source>
        <dbReference type="EMBL" id="KYD32677.1"/>
    </source>
</evidence>
<proteinExistence type="predicted"/>
<dbReference type="Proteomes" id="UP000075324">
    <property type="component" value="Unassembled WGS sequence"/>
</dbReference>
<evidence type="ECO:0000313" key="3">
    <source>
        <dbReference type="Proteomes" id="UP000075324"/>
    </source>
</evidence>
<evidence type="ECO:0000256" key="1">
    <source>
        <dbReference type="SAM" id="MobiDB-lite"/>
    </source>
</evidence>
<feature type="region of interest" description="Disordered" evidence="1">
    <location>
        <begin position="41"/>
        <end position="65"/>
    </location>
</feature>
<dbReference type="AlphaFoldDB" id="A0A150N7F8"/>
<dbReference type="PATRIC" id="fig|153151.4.peg.70"/>
<reference evidence="2 3" key="1">
    <citation type="submission" date="2016-01" db="EMBL/GenBank/DDBJ databases">
        <title>Draft Genome Sequences of Seven Thermophilic Sporeformers Isolated from Foods.</title>
        <authorList>
            <person name="Berendsen E.M."/>
            <person name="Wells-Bennik M.H."/>
            <person name="Krawcyk A.O."/>
            <person name="De Jong A."/>
            <person name="Holsappel S."/>
            <person name="Eijlander R.T."/>
            <person name="Kuipers O.P."/>
        </authorList>
    </citation>
    <scope>NUCLEOTIDE SEQUENCE [LARGE SCALE GENOMIC DNA]</scope>
    <source>
        <strain evidence="2 3">B4110</strain>
    </source>
</reference>
<gene>
    <name evidence="2" type="ORF">B4110_3605</name>
</gene>
<organism evidence="2 3">
    <name type="scientific">Parageobacillus toebii</name>
    <dbReference type="NCBI Taxonomy" id="153151"/>
    <lineage>
        <taxon>Bacteria</taxon>
        <taxon>Bacillati</taxon>
        <taxon>Bacillota</taxon>
        <taxon>Bacilli</taxon>
        <taxon>Bacillales</taxon>
        <taxon>Anoxybacillaceae</taxon>
        <taxon>Parageobacillus</taxon>
    </lineage>
</organism>
<protein>
    <submittedName>
        <fullName evidence="2">Uncharacterized protein</fullName>
    </submittedName>
</protein>
<sequence length="65" mass="7065">MILSELMRRGGALIWLLKLLRTAVGNSRNQIANGFFERAERRASDAPAGLPQAGRRPAKKTGAGF</sequence>
<accession>A0A150N7F8</accession>
<name>A0A150N7F8_9BACL</name>
<comment type="caution">
    <text evidence="2">The sequence shown here is derived from an EMBL/GenBank/DDBJ whole genome shotgun (WGS) entry which is preliminary data.</text>
</comment>